<keyword evidence="2" id="KW-1185">Reference proteome</keyword>
<geneLocation type="plasmid" evidence="1 2">
    <name>pRX1</name>
</geneLocation>
<reference evidence="1 2" key="1">
    <citation type="submission" date="2023-10" db="EMBL/GenBank/DDBJ databases">
        <title>Novel methanotroph of the genus Methylocapsa from a subarctic wetland.</title>
        <authorList>
            <person name="Belova S.E."/>
            <person name="Oshkin I.Y."/>
            <person name="Miroshnikov K."/>
            <person name="Dedysh S.N."/>
        </authorList>
    </citation>
    <scope>NUCLEOTIDE SEQUENCE [LARGE SCALE GENOMIC DNA]</scope>
    <source>
        <strain evidence="1 2">RX1</strain>
        <plasmid evidence="1 2">pRX1</plasmid>
    </source>
</reference>
<evidence type="ECO:0000313" key="2">
    <source>
        <dbReference type="Proteomes" id="UP001626536"/>
    </source>
</evidence>
<gene>
    <name evidence="1" type="ORF">RZS28_19875</name>
</gene>
<accession>A0ABZ0HXP5</accession>
<organism evidence="1 2">
    <name type="scientific">Methylocapsa polymorpha</name>
    <dbReference type="NCBI Taxonomy" id="3080828"/>
    <lineage>
        <taxon>Bacteria</taxon>
        <taxon>Pseudomonadati</taxon>
        <taxon>Pseudomonadota</taxon>
        <taxon>Alphaproteobacteria</taxon>
        <taxon>Hyphomicrobiales</taxon>
        <taxon>Beijerinckiaceae</taxon>
        <taxon>Methylocapsa</taxon>
    </lineage>
</organism>
<protein>
    <submittedName>
        <fullName evidence="1">Uncharacterized protein</fullName>
    </submittedName>
</protein>
<sequence>MPRYTIERTYRLPIYQHRTYHDDSVEGACRQALDDDDWCDEKQDYETAGQTYISGIWSGENAAYKGDAIPIPANFSEVMQRKADHFDALIAVLAYAAQPMGLSRADFEQWLPRARAALAKAEAIRAGMPDP</sequence>
<dbReference type="Proteomes" id="UP001626536">
    <property type="component" value="Plasmid pRX1"/>
</dbReference>
<keyword evidence="1" id="KW-0614">Plasmid</keyword>
<dbReference type="RefSeq" id="WP_318655133.1">
    <property type="nucleotide sequence ID" value="NZ_CP136863.1"/>
</dbReference>
<name>A0ABZ0HXP5_9HYPH</name>
<proteinExistence type="predicted"/>
<dbReference type="EMBL" id="CP136863">
    <property type="protein sequence ID" value="WOJ91706.1"/>
    <property type="molecule type" value="Genomic_DNA"/>
</dbReference>
<evidence type="ECO:0000313" key="1">
    <source>
        <dbReference type="EMBL" id="WOJ91706.1"/>
    </source>
</evidence>